<keyword evidence="2" id="KW-0812">Transmembrane</keyword>
<dbReference type="RefSeq" id="XP_016606010.1">
    <property type="nucleotide sequence ID" value="XM_016755147.1"/>
</dbReference>
<dbReference type="PANTHER" id="PTHR39461">
    <property type="entry name" value="LEA DOMAIN PROTEIN (AFU_ORTHOLOGUE AFUA_8G04920)"/>
    <property type="match status" value="1"/>
</dbReference>
<dbReference type="Pfam" id="PF22485">
    <property type="entry name" value="DUF6987"/>
    <property type="match status" value="1"/>
</dbReference>
<dbReference type="OrthoDB" id="3937590at2759"/>
<evidence type="ECO:0000256" key="1">
    <source>
        <dbReference type="SAM" id="MobiDB-lite"/>
    </source>
</evidence>
<feature type="compositionally biased region" description="Basic and acidic residues" evidence="1">
    <location>
        <begin position="1010"/>
        <end position="1021"/>
    </location>
</feature>
<organism evidence="4 5">
    <name type="scientific">Spizellomyces punctatus (strain DAOM BR117)</name>
    <dbReference type="NCBI Taxonomy" id="645134"/>
    <lineage>
        <taxon>Eukaryota</taxon>
        <taxon>Fungi</taxon>
        <taxon>Fungi incertae sedis</taxon>
        <taxon>Chytridiomycota</taxon>
        <taxon>Chytridiomycota incertae sedis</taxon>
        <taxon>Chytridiomycetes</taxon>
        <taxon>Spizellomycetales</taxon>
        <taxon>Spizellomycetaceae</taxon>
        <taxon>Spizellomyces</taxon>
    </lineage>
</organism>
<feature type="compositionally biased region" description="Basic and acidic residues" evidence="1">
    <location>
        <begin position="161"/>
        <end position="182"/>
    </location>
</feature>
<reference evidence="4 5" key="1">
    <citation type="submission" date="2009-08" db="EMBL/GenBank/DDBJ databases">
        <title>The Genome Sequence of Spizellomyces punctatus strain DAOM BR117.</title>
        <authorList>
            <consortium name="The Broad Institute Genome Sequencing Platform"/>
            <person name="Russ C."/>
            <person name="Cuomo C."/>
            <person name="Shea T."/>
            <person name="Young S.K."/>
            <person name="Zeng Q."/>
            <person name="Koehrsen M."/>
            <person name="Haas B."/>
            <person name="Borodovsky M."/>
            <person name="Guigo R."/>
            <person name="Alvarado L."/>
            <person name="Berlin A."/>
            <person name="Bochicchio J."/>
            <person name="Borenstein D."/>
            <person name="Chapman S."/>
            <person name="Chen Z."/>
            <person name="Engels R."/>
            <person name="Freedman E."/>
            <person name="Gellesch M."/>
            <person name="Goldberg J."/>
            <person name="Griggs A."/>
            <person name="Gujja S."/>
            <person name="Heiman D."/>
            <person name="Hepburn T."/>
            <person name="Howarth C."/>
            <person name="Jen D."/>
            <person name="Larson L."/>
            <person name="Lewis B."/>
            <person name="Mehta T."/>
            <person name="Park D."/>
            <person name="Pearson M."/>
            <person name="Roberts A."/>
            <person name="Saif S."/>
            <person name="Shenoy N."/>
            <person name="Sisk P."/>
            <person name="Stolte C."/>
            <person name="Sykes S."/>
            <person name="Thomson T."/>
            <person name="Walk T."/>
            <person name="White J."/>
            <person name="Yandava C."/>
            <person name="Burger G."/>
            <person name="Gray M.W."/>
            <person name="Holland P.W.H."/>
            <person name="King N."/>
            <person name="Lang F.B.F."/>
            <person name="Roger A.J."/>
            <person name="Ruiz-Trillo I."/>
            <person name="Lander E."/>
            <person name="Nusbaum C."/>
        </authorList>
    </citation>
    <scope>NUCLEOTIDE SEQUENCE [LARGE SCALE GENOMIC DNA]</scope>
    <source>
        <strain evidence="4 5">DAOM BR117</strain>
    </source>
</reference>
<evidence type="ECO:0000313" key="4">
    <source>
        <dbReference type="EMBL" id="KNC97970.1"/>
    </source>
</evidence>
<dbReference type="InterPro" id="IPR022124">
    <property type="entry name" value="DUF3659"/>
</dbReference>
<dbReference type="Proteomes" id="UP000053201">
    <property type="component" value="Unassembled WGS sequence"/>
</dbReference>
<dbReference type="EMBL" id="KQ257462">
    <property type="protein sequence ID" value="KNC97970.1"/>
    <property type="molecule type" value="Genomic_DNA"/>
</dbReference>
<dbReference type="OMA" id="CDAEGQF"/>
<evidence type="ECO:0000313" key="5">
    <source>
        <dbReference type="Proteomes" id="UP000053201"/>
    </source>
</evidence>
<feature type="transmembrane region" description="Helical" evidence="2">
    <location>
        <begin position="1159"/>
        <end position="1177"/>
    </location>
</feature>
<accession>A0A0L0H8V6</accession>
<dbReference type="InParanoid" id="A0A0L0H8V6"/>
<feature type="transmembrane region" description="Helical" evidence="2">
    <location>
        <begin position="1184"/>
        <end position="1203"/>
    </location>
</feature>
<keyword evidence="2" id="KW-1133">Transmembrane helix</keyword>
<dbReference type="InterPro" id="IPR054256">
    <property type="entry name" value="DUF6987"/>
</dbReference>
<dbReference type="PANTHER" id="PTHR39461:SF1">
    <property type="entry name" value="LEA DOMAIN PROTEIN (AFU_ORTHOLOGUE AFUA_8G04920)"/>
    <property type="match status" value="1"/>
</dbReference>
<feature type="compositionally biased region" description="Basic and acidic residues" evidence="1">
    <location>
        <begin position="302"/>
        <end position="318"/>
    </location>
</feature>
<feature type="compositionally biased region" description="Basic and acidic residues" evidence="1">
    <location>
        <begin position="247"/>
        <end position="261"/>
    </location>
</feature>
<proteinExistence type="predicted"/>
<sequence>MSTIHFSVQITSRTGDKADIVATIAQSEGAESEAVKRDPEVQMTSRTDDTEARAITKAAEREGAESEAVKRDPEVQMMSRTDDIEARAIAKAAEREGAESEAVKRDPELQMTSRTDDIEAKAIAKAAEREGSGSPVKDVAEEGSDTTEVEGVEPFNGKFAEPTRHDAEQSMEDAKSDAKEFKSVQPFSGKTGEADAARAADENLAEGLKHDTDYSKEATKPETKEVESVSGKATEPEGPQDQNVTEGLKRDTDYSMEDAKSETTAVEEDVEAPAAGTVEETKLPSGTAPTEGSVPPASPVKPEIEAVTEKSGDVDKTVTDLSQQAEEAEGAVPVTVEGEVKESEASEPVDLSVLEGNKVNKAGNIVDDKGTVIGRVISGKLSALIGRTVGKDGKIWDDRGTIVGEAEVLPEPEKVEEAPFEDFPDSIVDESGAIIFQGRTIGKLVTGDAKKLAGKNVDADGDVVDSKGNVIGKAERTEEQEPEPEEETAVDLSLLAGKKVNKAGNVVDENGTMFGRVVEGDITKLVGRKVDAEGKIWNDAGRIIGRAELVPLEEREKPAVAPFEDFPNSVVGKDGIVKCDGQTVGRLVEGDAKKLAGKKVDEEGDVLDRNGNVIGKAERWEEEAIEEQMVDQSALAGKRVNKYGNVVDSAGVIYGRLVEGDPTKLAGKMCDKDGRVWNEGGTVVGRAEVIPESEREGQKTGPFADFSVATVDRDGKVVDSTGATIGRLVEGDAKKLYGKKVDADGEILDTNGNVIGKAERWEEEAIEEQMVDQSALAGKRVNKYGNVVDSAGVIYGRLVEGDPTKLAGKMCDKDGRVWNEGGTVVGRAEVIPESEREGQKTGPFADFSVATVDKDGKVVDSTGATIGRLVEGDAKKLYGKKVDADGEILDTNGNVIGKAERWEEEVQEKEPSPLKGHIVNRDGNVFDDKGELLGKLTEGDIAKCAGKILDDDGDVLDGKNRIVGHVSLLSDIPEPEPEPEPEREPTPVPEPQPEPEPESKPEEQPETPEEAERRRQLEEDKKMAARMANCIERSLDQIRPIMKMIMTHIEAAENVSKEDLDEEKLVQTVKPLIEEGSRILQETHGEIRALDPDGHIQANAKHKPEGRDATPEEYRLAEDLKELTGTVAETIEKAKVKIADMPHAKKELSPLWGLLTEPLFQILAAVGLLLSGVLGLVGQLLHGLGLGALVNGLLGGLLGGLGITKVLEALGLGKVLSPLTGSKKK</sequence>
<keyword evidence="5" id="KW-1185">Reference proteome</keyword>
<keyword evidence="2" id="KW-0472">Membrane</keyword>
<feature type="region of interest" description="Disordered" evidence="1">
    <location>
        <begin position="968"/>
        <end position="1021"/>
    </location>
</feature>
<evidence type="ECO:0000256" key="2">
    <source>
        <dbReference type="SAM" id="Phobius"/>
    </source>
</evidence>
<gene>
    <name evidence="4" type="ORF">SPPG_06959</name>
</gene>
<evidence type="ECO:0000259" key="3">
    <source>
        <dbReference type="Pfam" id="PF22485"/>
    </source>
</evidence>
<dbReference type="AlphaFoldDB" id="A0A0L0H8V6"/>
<feature type="compositionally biased region" description="Basic and acidic residues" evidence="1">
    <location>
        <begin position="192"/>
        <end position="227"/>
    </location>
</feature>
<name>A0A0L0H8V6_SPIPD</name>
<dbReference type="GeneID" id="27690222"/>
<dbReference type="Pfam" id="PF12396">
    <property type="entry name" value="DUF3659"/>
    <property type="match status" value="9"/>
</dbReference>
<feature type="compositionally biased region" description="Basic and acidic residues" evidence="1">
    <location>
        <begin position="91"/>
        <end position="131"/>
    </location>
</feature>
<feature type="compositionally biased region" description="Basic and acidic residues" evidence="1">
    <location>
        <begin position="33"/>
        <end position="79"/>
    </location>
</feature>
<feature type="compositionally biased region" description="Acidic residues" evidence="1">
    <location>
        <begin position="141"/>
        <end position="151"/>
    </location>
</feature>
<feature type="domain" description="DUF6987" evidence="3">
    <location>
        <begin position="1012"/>
        <end position="1214"/>
    </location>
</feature>
<feature type="region of interest" description="Disordered" evidence="1">
    <location>
        <begin position="91"/>
        <end position="347"/>
    </location>
</feature>
<dbReference type="eggNOG" id="ENOG502S06V">
    <property type="taxonomic scope" value="Eukaryota"/>
</dbReference>
<dbReference type="VEuPathDB" id="FungiDB:SPPG_06959"/>
<protein>
    <recommendedName>
        <fullName evidence="3">DUF6987 domain-containing protein</fullName>
    </recommendedName>
</protein>
<dbReference type="STRING" id="645134.A0A0L0H8V6"/>
<feature type="region of interest" description="Disordered" evidence="1">
    <location>
        <begin position="26"/>
        <end position="79"/>
    </location>
</feature>